<dbReference type="PROSITE" id="PS00092">
    <property type="entry name" value="N6_MTASE"/>
    <property type="match status" value="1"/>
</dbReference>
<dbReference type="Gene3D" id="3.40.50.150">
    <property type="entry name" value="Vaccinia Virus protein VP39"/>
    <property type="match status" value="1"/>
</dbReference>
<name>A0A2U1SSU8_METSR</name>
<dbReference type="Pfam" id="PF13708">
    <property type="entry name" value="DUF4942"/>
    <property type="match status" value="1"/>
</dbReference>
<keyword evidence="3" id="KW-1185">Reference proteome</keyword>
<reference evidence="2 3" key="1">
    <citation type="journal article" date="2018" name="Appl. Microbiol. Biotechnol.">
        <title>Co-cultivation of the strictly anaerobic methanogen Methanosarcina barkeri with aerobic methanotrophs in an oxygen-limited membrane bioreactor.</title>
        <authorList>
            <person name="In 't Zandt M.H."/>
            <person name="van den Bosch T.J.M."/>
            <person name="Rijkers R."/>
            <person name="van Kessel M.A.H.J."/>
            <person name="Jetten M.S.M."/>
            <person name="Welte C.U."/>
        </authorList>
    </citation>
    <scope>NUCLEOTIDE SEQUENCE [LARGE SCALE GENOMIC DNA]</scope>
    <source>
        <strain evidence="2 3">DSM 17706</strain>
    </source>
</reference>
<evidence type="ECO:0000313" key="2">
    <source>
        <dbReference type="EMBL" id="PWB94689.1"/>
    </source>
</evidence>
<dbReference type="InterPro" id="IPR031339">
    <property type="entry name" value="DUF4942"/>
</dbReference>
<dbReference type="GO" id="GO:0008168">
    <property type="term" value="F:methyltransferase activity"/>
    <property type="evidence" value="ECO:0007669"/>
    <property type="project" value="InterPro"/>
</dbReference>
<dbReference type="GO" id="GO:0003676">
    <property type="term" value="F:nucleic acid binding"/>
    <property type="evidence" value="ECO:0007669"/>
    <property type="project" value="InterPro"/>
</dbReference>
<dbReference type="InterPro" id="IPR002052">
    <property type="entry name" value="DNA_methylase_N6_adenine_CS"/>
</dbReference>
<dbReference type="InterPro" id="IPR029063">
    <property type="entry name" value="SAM-dependent_MTases_sf"/>
</dbReference>
<evidence type="ECO:0000313" key="3">
    <source>
        <dbReference type="Proteomes" id="UP000245137"/>
    </source>
</evidence>
<comment type="caution">
    <text evidence="2">The sequence shown here is derived from an EMBL/GenBank/DDBJ whole genome shotgun (WGS) entry which is preliminary data.</text>
</comment>
<dbReference type="GO" id="GO:0032259">
    <property type="term" value="P:methylation"/>
    <property type="evidence" value="ECO:0007669"/>
    <property type="project" value="InterPro"/>
</dbReference>
<dbReference type="AlphaFoldDB" id="A0A2U1SSU8"/>
<evidence type="ECO:0000259" key="1">
    <source>
        <dbReference type="Pfam" id="PF13708"/>
    </source>
</evidence>
<gene>
    <name evidence="2" type="ORF">C5689_06390</name>
</gene>
<dbReference type="PRINTS" id="PR00507">
    <property type="entry name" value="N12N6MTFRASE"/>
</dbReference>
<accession>A0A2U1SSU8</accession>
<feature type="domain" description="DUF4942" evidence="1">
    <location>
        <begin position="103"/>
        <end position="302"/>
    </location>
</feature>
<dbReference type="EMBL" id="PUIV01000006">
    <property type="protein sequence ID" value="PWB94689.1"/>
    <property type="molecule type" value="Genomic_DNA"/>
</dbReference>
<protein>
    <recommendedName>
        <fullName evidence="1">DUF4942 domain-containing protein</fullName>
    </recommendedName>
</protein>
<proteinExistence type="predicted"/>
<dbReference type="Proteomes" id="UP000245137">
    <property type="component" value="Unassembled WGS sequence"/>
</dbReference>
<dbReference type="CDD" id="cd02440">
    <property type="entry name" value="AdoMet_MTases"/>
    <property type="match status" value="1"/>
</dbReference>
<sequence length="518" mass="58182">MCGEREGCAMTAALPVPRQTIEDIVRAHDETLELYERAFSAMEIADEALQAAHRRAHDADGGQLYVFGGSSNVDEIQQFRNALVLPKREHYMRTARKLLANGTWANLVKMTELMRLMDNESKEQLRAQMNYVPDKVTYDGEVINQAEIDKGLPPITVGNVYATLEKFIADSGMIFRRGIANVFSKLDRRFKSHDGFKIGGRIILRWVFDGSGYLNSGAIRDKLIDVERVFSVLDGVAEADFQSALKELAGRKVRGTTGGAQSEHETPYFKIRAFKNGNAHLWFTRDDLVEKVNKLLAEYYGEVVGDARTADDDPLENRKMTPAKDWGFFPTPDKTADDLIEFSPLRTEGVSLRILEPSAGTGNLARRMAAVRTASIISAGQWIDKRYAHTVDCVEIQPHLAHALTELRPSINRIVTADFLTLPPDPIYDRVVMNPPFDRERDIDHVTHAWKFLKPGGCLTAIMSAGTEFRETRKALAFRVFVETRKSEWRDLPAGSFAECGTNVNVVMVKIWKGANEQ</sequence>
<dbReference type="SUPFAM" id="SSF53335">
    <property type="entry name" value="S-adenosyl-L-methionine-dependent methyltransferases"/>
    <property type="match status" value="1"/>
</dbReference>
<organism evidence="2 3">
    <name type="scientific">Methylosinus sporium</name>
    <dbReference type="NCBI Taxonomy" id="428"/>
    <lineage>
        <taxon>Bacteria</taxon>
        <taxon>Pseudomonadati</taxon>
        <taxon>Pseudomonadota</taxon>
        <taxon>Alphaproteobacteria</taxon>
        <taxon>Hyphomicrobiales</taxon>
        <taxon>Methylocystaceae</taxon>
        <taxon>Methylosinus</taxon>
    </lineage>
</organism>